<dbReference type="EMBL" id="FUXX01000019">
    <property type="protein sequence ID" value="SKA62696.1"/>
    <property type="molecule type" value="Genomic_DNA"/>
</dbReference>
<dbReference type="InterPro" id="IPR002826">
    <property type="entry name" value="MptE-like"/>
</dbReference>
<dbReference type="AlphaFoldDB" id="A0A1T4VCS7"/>
<dbReference type="Pfam" id="PF01973">
    <property type="entry name" value="MptE-like"/>
    <property type="match status" value="1"/>
</dbReference>
<organism evidence="2 3">
    <name type="scientific">Succinivibrio dextrinosolvens DSM 3072</name>
    <dbReference type="NCBI Taxonomy" id="1123324"/>
    <lineage>
        <taxon>Bacteria</taxon>
        <taxon>Pseudomonadati</taxon>
        <taxon>Pseudomonadota</taxon>
        <taxon>Gammaproteobacteria</taxon>
        <taxon>Aeromonadales</taxon>
        <taxon>Succinivibrionaceae</taxon>
        <taxon>Succinivibrio</taxon>
    </lineage>
</organism>
<evidence type="ECO:0000259" key="1">
    <source>
        <dbReference type="Pfam" id="PF01973"/>
    </source>
</evidence>
<gene>
    <name evidence="2" type="ORF">SAMN02745213_01306</name>
</gene>
<keyword evidence="3" id="KW-1185">Reference proteome</keyword>
<evidence type="ECO:0000313" key="3">
    <source>
        <dbReference type="Proteomes" id="UP000242432"/>
    </source>
</evidence>
<reference evidence="3" key="1">
    <citation type="submission" date="2017-02" db="EMBL/GenBank/DDBJ databases">
        <authorList>
            <person name="Varghese N."/>
            <person name="Submissions S."/>
        </authorList>
    </citation>
    <scope>NUCLEOTIDE SEQUENCE [LARGE SCALE GENOMIC DNA]</scope>
    <source>
        <strain evidence="3">DSM 3072</strain>
    </source>
</reference>
<dbReference type="PANTHER" id="PTHR41786">
    <property type="entry name" value="MOTILITY ACCESSORY FACTOR MAF"/>
    <property type="match status" value="1"/>
</dbReference>
<proteinExistence type="predicted"/>
<dbReference type="RefSeq" id="WP_078928785.1">
    <property type="nucleotide sequence ID" value="NZ_FUXX01000019.1"/>
</dbReference>
<sequence>MQSKGVFLSTSPFLLVHYSTEFNSEFSSIFINQPPKITSLLGFFDDYAFGISHGAYAFSRENNHFVKKEEYLEKYKDIPVFVIGSGPSLDSDISFIQQNQDKAIIIPCGTAADSLFHTGIKPDFFANTERIPETCDVLDSIPDPLFFEDVTLICSEVCHPLVQNRFKKAVVFGIKTEPFFSYIQKMKEEILRNIQDISNMNPLAGNMGVSSAATLGFRKIYLFGMDNGIKIENTQIHSNFASLYKKRGAPEVSEFRYECEGNFGNKCKTNLRYLQAVSNIRNVIVSNATLDPNNPLSVHNCSDGALIPNTNSVHSQELKDEFSRLPIIRKKEICDYIYEVKCKPIHIDYEELESLLKKKEFFTVIDSVISDLSNMNKLNNRNDWLKALSEIGSSLNMELNPTEFFHKEMVAPSLQSMFILIINAMYLCKDFESCRNISQRFVNMSMDFLEECKDIFSHLPDYVMGDHRKYYADNKVGRDMPSISAPSMPPVRKLIRAEYKDPITKFARNDKIQKDT</sequence>
<protein>
    <recommendedName>
        <fullName evidence="1">6-hydroxymethylpterin diphosphokinase MptE-like domain-containing protein</fullName>
    </recommendedName>
</protein>
<dbReference type="PANTHER" id="PTHR41786:SF1">
    <property type="entry name" value="6-HYDROXYMETHYLPTERIN DIPHOSPHOKINASE MPTE-LIKE DOMAIN-CONTAINING PROTEIN"/>
    <property type="match status" value="1"/>
</dbReference>
<name>A0A1T4VCS7_9GAMM</name>
<accession>A0A1T4VCS7</accession>
<feature type="domain" description="6-hydroxymethylpterin diphosphokinase MptE-like" evidence="1">
    <location>
        <begin position="67"/>
        <end position="230"/>
    </location>
</feature>
<evidence type="ECO:0000313" key="2">
    <source>
        <dbReference type="EMBL" id="SKA62696.1"/>
    </source>
</evidence>
<dbReference type="Proteomes" id="UP000242432">
    <property type="component" value="Unassembled WGS sequence"/>
</dbReference>